<feature type="domain" description="Spore germination GerAC-like C-terminal" evidence="8">
    <location>
        <begin position="224"/>
        <end position="388"/>
    </location>
</feature>
<dbReference type="AlphaFoldDB" id="A0A4Y8M208"/>
<evidence type="ECO:0000256" key="7">
    <source>
        <dbReference type="ARBA" id="ARBA00023288"/>
    </source>
</evidence>
<protein>
    <submittedName>
        <fullName evidence="10">Ger(X)C family spore germination protein</fullName>
    </submittedName>
</protein>
<dbReference type="GO" id="GO:0009847">
    <property type="term" value="P:spore germination"/>
    <property type="evidence" value="ECO:0007669"/>
    <property type="project" value="InterPro"/>
</dbReference>
<evidence type="ECO:0000259" key="9">
    <source>
        <dbReference type="Pfam" id="PF25198"/>
    </source>
</evidence>
<keyword evidence="7" id="KW-0449">Lipoprotein</keyword>
<organism evidence="10 11">
    <name type="scientific">Cohnella luojiensis</name>
    <dbReference type="NCBI Taxonomy" id="652876"/>
    <lineage>
        <taxon>Bacteria</taxon>
        <taxon>Bacillati</taxon>
        <taxon>Bacillota</taxon>
        <taxon>Bacilli</taxon>
        <taxon>Bacillales</taxon>
        <taxon>Paenibacillaceae</taxon>
        <taxon>Cohnella</taxon>
    </lineage>
</organism>
<dbReference type="EMBL" id="SOMN01000012">
    <property type="protein sequence ID" value="TFE26628.1"/>
    <property type="molecule type" value="Genomic_DNA"/>
</dbReference>
<proteinExistence type="inferred from homology"/>
<evidence type="ECO:0000313" key="10">
    <source>
        <dbReference type="EMBL" id="TFE26628.1"/>
    </source>
</evidence>
<dbReference type="Pfam" id="PF05504">
    <property type="entry name" value="Spore_GerAC"/>
    <property type="match status" value="1"/>
</dbReference>
<evidence type="ECO:0000256" key="5">
    <source>
        <dbReference type="ARBA" id="ARBA00023136"/>
    </source>
</evidence>
<keyword evidence="3" id="KW-0309">Germination</keyword>
<comment type="caution">
    <text evidence="10">The sequence shown here is derived from an EMBL/GenBank/DDBJ whole genome shotgun (WGS) entry which is preliminary data.</text>
</comment>
<evidence type="ECO:0000259" key="8">
    <source>
        <dbReference type="Pfam" id="PF05504"/>
    </source>
</evidence>
<reference evidence="10 11" key="1">
    <citation type="submission" date="2019-03" db="EMBL/GenBank/DDBJ databases">
        <title>Cohnella endophytica sp. nov., a novel endophytic bacterium isolated from bark of Sonneratia apetala.</title>
        <authorList>
            <person name="Tuo L."/>
        </authorList>
    </citation>
    <scope>NUCLEOTIDE SEQUENCE [LARGE SCALE GENOMIC DNA]</scope>
    <source>
        <strain evidence="10 11">CCTCC AB 208254</strain>
    </source>
</reference>
<comment type="similarity">
    <text evidence="2">Belongs to the GerABKC lipoprotein family.</text>
</comment>
<feature type="domain" description="Spore germination protein N-terminal" evidence="9">
    <location>
        <begin position="24"/>
        <end position="198"/>
    </location>
</feature>
<dbReference type="NCBIfam" id="TIGR02887">
    <property type="entry name" value="spore_ger_x_C"/>
    <property type="match status" value="1"/>
</dbReference>
<keyword evidence="5" id="KW-0472">Membrane</keyword>
<dbReference type="RefSeq" id="WP_135152232.1">
    <property type="nucleotide sequence ID" value="NZ_SOMN01000012.1"/>
</dbReference>
<dbReference type="PROSITE" id="PS51257">
    <property type="entry name" value="PROKAR_LIPOPROTEIN"/>
    <property type="match status" value="1"/>
</dbReference>
<dbReference type="InterPro" id="IPR008844">
    <property type="entry name" value="Spore_GerAC-like"/>
</dbReference>
<evidence type="ECO:0000256" key="3">
    <source>
        <dbReference type="ARBA" id="ARBA00022544"/>
    </source>
</evidence>
<dbReference type="GO" id="GO:0016020">
    <property type="term" value="C:membrane"/>
    <property type="evidence" value="ECO:0007669"/>
    <property type="project" value="UniProtKB-SubCell"/>
</dbReference>
<dbReference type="InterPro" id="IPR038501">
    <property type="entry name" value="Spore_GerAC_C_sf"/>
</dbReference>
<accession>A0A4Y8M208</accession>
<evidence type="ECO:0000313" key="11">
    <source>
        <dbReference type="Proteomes" id="UP000297900"/>
    </source>
</evidence>
<dbReference type="Proteomes" id="UP000297900">
    <property type="component" value="Unassembled WGS sequence"/>
</dbReference>
<dbReference type="InterPro" id="IPR046953">
    <property type="entry name" value="Spore_GerAC-like_C"/>
</dbReference>
<dbReference type="Gene3D" id="3.30.300.210">
    <property type="entry name" value="Nutrient germinant receptor protein C, domain 3"/>
    <property type="match status" value="1"/>
</dbReference>
<dbReference type="OrthoDB" id="9816067at2"/>
<comment type="subcellular location">
    <subcellularLocation>
        <location evidence="1">Membrane</location>
        <topology evidence="1">Lipid-anchor</topology>
    </subcellularLocation>
</comment>
<dbReference type="PANTHER" id="PTHR35789:SF1">
    <property type="entry name" value="SPORE GERMINATION PROTEIN B3"/>
    <property type="match status" value="1"/>
</dbReference>
<keyword evidence="6" id="KW-0564">Palmitate</keyword>
<evidence type="ECO:0000256" key="2">
    <source>
        <dbReference type="ARBA" id="ARBA00007886"/>
    </source>
</evidence>
<name>A0A4Y8M208_9BACL</name>
<evidence type="ECO:0000256" key="4">
    <source>
        <dbReference type="ARBA" id="ARBA00022729"/>
    </source>
</evidence>
<evidence type="ECO:0000256" key="1">
    <source>
        <dbReference type="ARBA" id="ARBA00004635"/>
    </source>
</evidence>
<evidence type="ECO:0000256" key="6">
    <source>
        <dbReference type="ARBA" id="ARBA00023139"/>
    </source>
</evidence>
<keyword evidence="11" id="KW-1185">Reference proteome</keyword>
<dbReference type="PANTHER" id="PTHR35789">
    <property type="entry name" value="SPORE GERMINATION PROTEIN B3"/>
    <property type="match status" value="1"/>
</dbReference>
<dbReference type="InterPro" id="IPR057336">
    <property type="entry name" value="GerAC_N"/>
</dbReference>
<keyword evidence="4" id="KW-0732">Signal</keyword>
<dbReference type="Pfam" id="PF25198">
    <property type="entry name" value="Spore_GerAC_N"/>
    <property type="match status" value="1"/>
</dbReference>
<dbReference type="Gene3D" id="6.20.190.10">
    <property type="entry name" value="Nutrient germinant receptor protein C, domain 1"/>
    <property type="match status" value="1"/>
</dbReference>
<gene>
    <name evidence="10" type="ORF">E2980_10935</name>
</gene>
<sequence>MKTRKLALILLFVVLALIVTGCWNRREMNDLAIAIAIGIDKSGKQFRLSAQVVDPGEVAAKKGGGTRTPVTMYQATGNTIFEALRKMTTVAPRKIYMSHVRMLSIQEDVAKEGIGKVLDFMSRDHEVRTDFFIVIAKDTSAANTLKILTHLESIPANQMFSSLQTSEQAWAPAVTVTLDKLIADIVSEGKHPVVTGLRIRGEQKIGESKRNVEEIASPAQLQYSGLAVFNNDKLIGWLNEEQSKGYNYIIDKVKSTVGVVACPNGGKASIEVVRSKTEVKGKLMNGKPRMDVNVRIEANVGEVECSMDLTKTKTISELENSTEKRAQSIIKMTIEKVQEKYKVDIFGFGEAISRYHPKYWKKVKGEWDRIFVDLPVHVNVDVKIRRLGTVGNSFLEEMKKKE</sequence>